<keyword evidence="3" id="KW-0472">Membrane</keyword>
<keyword evidence="6" id="KW-1185">Reference proteome</keyword>
<dbReference type="PANTHER" id="PTHR22683:SF41">
    <property type="entry name" value="DNA TRANSLOCASE FTSK"/>
    <property type="match status" value="1"/>
</dbReference>
<dbReference type="Proteomes" id="UP000614915">
    <property type="component" value="Unassembled WGS sequence"/>
</dbReference>
<dbReference type="InterPro" id="IPR027417">
    <property type="entry name" value="P-loop_NTPase"/>
</dbReference>
<feature type="domain" description="FtsK" evidence="4">
    <location>
        <begin position="316"/>
        <end position="488"/>
    </location>
</feature>
<evidence type="ECO:0000313" key="6">
    <source>
        <dbReference type="Proteomes" id="UP000614915"/>
    </source>
</evidence>
<evidence type="ECO:0000256" key="1">
    <source>
        <dbReference type="ARBA" id="ARBA00022741"/>
    </source>
</evidence>
<accession>A0ABS0JSV1</accession>
<protein>
    <submittedName>
        <fullName evidence="5">S-DNA-T family DNA segregation ATPase FtsK/SpoIIIE</fullName>
    </submittedName>
</protein>
<name>A0ABS0JSV1_9ACTN</name>
<dbReference type="Pfam" id="PF01580">
    <property type="entry name" value="FtsK_SpoIIIE"/>
    <property type="match status" value="1"/>
</dbReference>
<keyword evidence="1" id="KW-0547">Nucleotide-binding</keyword>
<dbReference type="PANTHER" id="PTHR22683">
    <property type="entry name" value="SPORULATION PROTEIN RELATED"/>
    <property type="match status" value="1"/>
</dbReference>
<dbReference type="InterPro" id="IPR002543">
    <property type="entry name" value="FtsK_dom"/>
</dbReference>
<keyword evidence="3" id="KW-1133">Transmembrane helix</keyword>
<proteinExistence type="predicted"/>
<dbReference type="RefSeq" id="WP_196929833.1">
    <property type="nucleotide sequence ID" value="NZ_JADOTX010000001.1"/>
</dbReference>
<sequence length="674" mass="72558">MSVIPFDEYDDERHIIEADKVGGQVDPADRKATFADVVSRTDARRPIVPAVLRNPDARRALSRWAVSYGGHTALYHLTRSPKYAAKVAVYAPRGAWRGGAGVFWWAVGGRDNWQLMNSAANKDDPHTWQALERTRAKRSSARAWKLGATIGVLVVLLAVAQLAVGIPAIGWFAVAVGVVLVAARNGRPADKPIVDRVVTKAAFTKLTGEMVRHSVVALGIGVKEPGQITFPPPGIHKDGPGWLARFNLPGAIVATQLLEKRDNLAAALRLPVDQVWPEVGPDHPGQVDLWVGYQPSSKMGQPAWALTADNARTSVFEPNPFATDSRQRALTTVLFQRNFLVGGQPGSGKSYAARTLLTIAMLDPTVELKVAEFKGVGDFLDVEPLCSTYAVGVDDDAFQTGADVITWALAECERRGKRILAAKKRGDAPEGKVTPELAAKPGSGLHPVFILLDEVHELFAAVPGAAAACERAIKRGRALGIIFCLATQIPDKDSLPPNITRCITTRWCLSVLGQVENDMILGTGAYKRGMTATVYRPGVDAGWGVMVGVDKPGSARSFYPTPEATAAIVARAAQLRGKAVIGEDVQRAEMRDMLADARSVLRSGESGAPWAVLAERLAELAPEFYAGITPDVVRETLAPYGVESQDVKVGRSNLKGARRTALDNAQQRREIEAK</sequence>
<dbReference type="Gene3D" id="3.40.50.300">
    <property type="entry name" value="P-loop containing nucleotide triphosphate hydrolases"/>
    <property type="match status" value="1"/>
</dbReference>
<dbReference type="SUPFAM" id="SSF52540">
    <property type="entry name" value="P-loop containing nucleoside triphosphate hydrolases"/>
    <property type="match status" value="1"/>
</dbReference>
<dbReference type="InterPro" id="IPR050206">
    <property type="entry name" value="FtsK/SpoIIIE/SftA"/>
</dbReference>
<feature type="transmembrane region" description="Helical" evidence="3">
    <location>
        <begin position="143"/>
        <end position="160"/>
    </location>
</feature>
<evidence type="ECO:0000313" key="5">
    <source>
        <dbReference type="EMBL" id="MBG6070059.1"/>
    </source>
</evidence>
<keyword evidence="3" id="KW-0812">Transmembrane</keyword>
<evidence type="ECO:0000259" key="4">
    <source>
        <dbReference type="Pfam" id="PF01580"/>
    </source>
</evidence>
<keyword evidence="2" id="KW-0067">ATP-binding</keyword>
<evidence type="ECO:0000256" key="2">
    <source>
        <dbReference type="ARBA" id="ARBA00022840"/>
    </source>
</evidence>
<comment type="caution">
    <text evidence="5">The sequence shown here is derived from an EMBL/GenBank/DDBJ whole genome shotgun (WGS) entry which is preliminary data.</text>
</comment>
<gene>
    <name evidence="5" type="ORF">IW248_006346</name>
</gene>
<reference evidence="5 6" key="1">
    <citation type="submission" date="2020-11" db="EMBL/GenBank/DDBJ databases">
        <title>Sequencing the genomes of 1000 actinobacteria strains.</title>
        <authorList>
            <person name="Klenk H.-P."/>
        </authorList>
    </citation>
    <scope>NUCLEOTIDE SEQUENCE [LARGE SCALE GENOMIC DNA]</scope>
    <source>
        <strain evidence="5 6">DSM 101692</strain>
    </source>
</reference>
<evidence type="ECO:0000256" key="3">
    <source>
        <dbReference type="SAM" id="Phobius"/>
    </source>
</evidence>
<dbReference type="EMBL" id="JADOTX010000001">
    <property type="protein sequence ID" value="MBG6070059.1"/>
    <property type="molecule type" value="Genomic_DNA"/>
</dbReference>
<organism evidence="5 6">
    <name type="scientific">Micromonospora ureilytica</name>
    <dbReference type="NCBI Taxonomy" id="709868"/>
    <lineage>
        <taxon>Bacteria</taxon>
        <taxon>Bacillati</taxon>
        <taxon>Actinomycetota</taxon>
        <taxon>Actinomycetes</taxon>
        <taxon>Micromonosporales</taxon>
        <taxon>Micromonosporaceae</taxon>
        <taxon>Micromonospora</taxon>
    </lineage>
</organism>